<dbReference type="Gene3D" id="3.30.450.20">
    <property type="entry name" value="PAS domain"/>
    <property type="match status" value="1"/>
</dbReference>
<dbReference type="Proteomes" id="UP000887577">
    <property type="component" value="Unplaced"/>
</dbReference>
<dbReference type="SUPFAM" id="SSF55785">
    <property type="entry name" value="PYP-like sensor domain (PAS domain)"/>
    <property type="match status" value="1"/>
</dbReference>
<name>A0A914Y2V3_9BILA</name>
<protein>
    <submittedName>
        <fullName evidence="2">PAS domain-containing protein</fullName>
    </submittedName>
</protein>
<dbReference type="WBParaSite" id="PSU_v2.g13109.t1">
    <property type="protein sequence ID" value="PSU_v2.g13109.t1"/>
    <property type="gene ID" value="PSU_v2.g13109"/>
</dbReference>
<dbReference type="InterPro" id="IPR000014">
    <property type="entry name" value="PAS"/>
</dbReference>
<dbReference type="InterPro" id="IPR035965">
    <property type="entry name" value="PAS-like_dom_sf"/>
</dbReference>
<organism evidence="1 2">
    <name type="scientific">Panagrolaimus superbus</name>
    <dbReference type="NCBI Taxonomy" id="310955"/>
    <lineage>
        <taxon>Eukaryota</taxon>
        <taxon>Metazoa</taxon>
        <taxon>Ecdysozoa</taxon>
        <taxon>Nematoda</taxon>
        <taxon>Chromadorea</taxon>
        <taxon>Rhabditida</taxon>
        <taxon>Tylenchina</taxon>
        <taxon>Panagrolaimomorpha</taxon>
        <taxon>Panagrolaimoidea</taxon>
        <taxon>Panagrolaimidae</taxon>
        <taxon>Panagrolaimus</taxon>
    </lineage>
</organism>
<dbReference type="AlphaFoldDB" id="A0A914Y2V3"/>
<dbReference type="CDD" id="cd00130">
    <property type="entry name" value="PAS"/>
    <property type="match status" value="1"/>
</dbReference>
<evidence type="ECO:0000313" key="1">
    <source>
        <dbReference type="Proteomes" id="UP000887577"/>
    </source>
</evidence>
<reference evidence="2" key="1">
    <citation type="submission" date="2022-11" db="UniProtKB">
        <authorList>
            <consortium name="WormBaseParasite"/>
        </authorList>
    </citation>
    <scope>IDENTIFICATION</scope>
</reference>
<sequence length="279" mass="30751">MPYDQRRQSIGVANFVAPRENFTPHSTNSSFYTPTPGNGVLSRPHNHPGIASLSISSNSPSMYLFNNGNLPNSPKQSMIGQPPNFVHRKGSAIPQNFGPTQNNQPTRENRKKAVITVDAQTTEILIANDSVCRLFSLKDRSLIGRKLKDVFTGKDVDDLRQLKHTSFYCDDPEEGTKPIIVNNALFSKNGKLTPVYGKPVDIIDADGVLSTVCVWSYPLTPAAAMATQRKNSALLSRSPSERIPASILSDIRNRKDDPNHHSVLFSIKSEFSISSTVFL</sequence>
<keyword evidence="1" id="KW-1185">Reference proteome</keyword>
<proteinExistence type="predicted"/>
<evidence type="ECO:0000313" key="2">
    <source>
        <dbReference type="WBParaSite" id="PSU_v2.g13109.t1"/>
    </source>
</evidence>
<accession>A0A914Y2V3</accession>